<accession>A0A6P8HVH1</accession>
<evidence type="ECO:0000313" key="2">
    <source>
        <dbReference type="Proteomes" id="UP000515163"/>
    </source>
</evidence>
<dbReference type="AlphaFoldDB" id="A0A6P8HVH1"/>
<gene>
    <name evidence="3" type="primary">LOC116296518</name>
</gene>
<feature type="compositionally biased region" description="Low complexity" evidence="1">
    <location>
        <begin position="64"/>
        <end position="80"/>
    </location>
</feature>
<evidence type="ECO:0000313" key="3">
    <source>
        <dbReference type="RefSeq" id="XP_031560404.1"/>
    </source>
</evidence>
<feature type="compositionally biased region" description="Polar residues" evidence="1">
    <location>
        <begin position="82"/>
        <end position="95"/>
    </location>
</feature>
<proteinExistence type="predicted"/>
<keyword evidence="2" id="KW-1185">Reference proteome</keyword>
<dbReference type="RefSeq" id="XP_031560404.1">
    <property type="nucleotide sequence ID" value="XM_031704544.1"/>
</dbReference>
<feature type="region of interest" description="Disordered" evidence="1">
    <location>
        <begin position="1"/>
        <end position="95"/>
    </location>
</feature>
<dbReference type="InParanoid" id="A0A6P8HVH1"/>
<reference evidence="3" key="1">
    <citation type="submission" date="2025-08" db="UniProtKB">
        <authorList>
            <consortium name="RefSeq"/>
        </authorList>
    </citation>
    <scope>IDENTIFICATION</scope>
    <source>
        <tissue evidence="3">Tentacle</tissue>
    </source>
</reference>
<dbReference type="GeneID" id="116296518"/>
<dbReference type="OrthoDB" id="10575223at2759"/>
<dbReference type="Proteomes" id="UP000515163">
    <property type="component" value="Unplaced"/>
</dbReference>
<name>A0A6P8HVH1_ACTTE</name>
<evidence type="ECO:0000256" key="1">
    <source>
        <dbReference type="SAM" id="MobiDB-lite"/>
    </source>
</evidence>
<sequence length="156" mass="16948">MAQVQYPRPQQNLPDPGNQDQNQDGQPVAQNQGGQPVGQNQGVQPVAQNQGGQPVAQNQGGQPVAQNQGGQTVTQNQGAQPVGQNQGVQPIAQNQNELESITWSWEMNKEFDNTMMSHSKTGISNPIKWLDFCGNPVEVSRDMTAHEKLAEKVNIL</sequence>
<protein>
    <submittedName>
        <fullName evidence="3">Endo-1,4-beta-xylanase C-like</fullName>
    </submittedName>
</protein>
<organism evidence="2 3">
    <name type="scientific">Actinia tenebrosa</name>
    <name type="common">Australian red waratah sea anemone</name>
    <dbReference type="NCBI Taxonomy" id="6105"/>
    <lineage>
        <taxon>Eukaryota</taxon>
        <taxon>Metazoa</taxon>
        <taxon>Cnidaria</taxon>
        <taxon>Anthozoa</taxon>
        <taxon>Hexacorallia</taxon>
        <taxon>Actiniaria</taxon>
        <taxon>Actiniidae</taxon>
        <taxon>Actinia</taxon>
    </lineage>
</organism>
<feature type="compositionally biased region" description="Low complexity" evidence="1">
    <location>
        <begin position="9"/>
        <end position="55"/>
    </location>
</feature>
<dbReference type="KEGG" id="aten:116296518"/>